<accession>A0A1A7R337</accession>
<dbReference type="GO" id="GO:0004252">
    <property type="term" value="F:serine-type endopeptidase activity"/>
    <property type="evidence" value="ECO:0007669"/>
    <property type="project" value="InterPro"/>
</dbReference>
<dbReference type="Pfam" id="PF20216">
    <property type="entry name" value="DUF6576"/>
    <property type="match status" value="1"/>
</dbReference>
<evidence type="ECO:0000256" key="5">
    <source>
        <dbReference type="ARBA" id="ARBA00022989"/>
    </source>
</evidence>
<evidence type="ECO:0000256" key="7">
    <source>
        <dbReference type="SAM" id="Phobius"/>
    </source>
</evidence>
<dbReference type="InterPro" id="IPR035952">
    <property type="entry name" value="Rhomboid-like_sf"/>
</dbReference>
<sequence length="290" mass="32724">MTTLNQDLKDKLRHLNVLEKIIGINVAIFLIGLLLSLVVKSGGSLYWLELPKDLGDFIFKPWSIITYGFTHYGFFHLLFNMMVLYFVSQMMLNLFSPKLTLNVYFLGIIMGGLFFFFAYNVFPADFLKPAGALVGASAGVRALLIFLCAYMPNTQVRMIFFNIKLWHLGIALVVFDIIGLFGLNQGGNIAHLGGVALGYFYAKQLIKGHDIGKGFEKIMDGFFNLFKPGKKSPLKTVHKRKSNSVAGHTKSEFKEFSKQKQIDIILDKISKSGYESLTEEEKAFLFKVKD</sequence>
<evidence type="ECO:0000259" key="9">
    <source>
        <dbReference type="Pfam" id="PF20216"/>
    </source>
</evidence>
<dbReference type="GO" id="GO:0016020">
    <property type="term" value="C:membrane"/>
    <property type="evidence" value="ECO:0007669"/>
    <property type="project" value="UniProtKB-SubCell"/>
</dbReference>
<dbReference type="Pfam" id="PF01694">
    <property type="entry name" value="Rhomboid"/>
    <property type="match status" value="1"/>
</dbReference>
<feature type="transmembrane region" description="Helical" evidence="7">
    <location>
        <begin position="21"/>
        <end position="42"/>
    </location>
</feature>
<feature type="transmembrane region" description="Helical" evidence="7">
    <location>
        <begin position="62"/>
        <end position="87"/>
    </location>
</feature>
<gene>
    <name evidence="10" type="ORF">LX77_01586</name>
</gene>
<dbReference type="OrthoDB" id="680602at2"/>
<dbReference type="InterPro" id="IPR022764">
    <property type="entry name" value="Peptidase_S54_rhomboid_dom"/>
</dbReference>
<evidence type="ECO:0000256" key="3">
    <source>
        <dbReference type="ARBA" id="ARBA00022692"/>
    </source>
</evidence>
<evidence type="ECO:0000256" key="6">
    <source>
        <dbReference type="ARBA" id="ARBA00023136"/>
    </source>
</evidence>
<keyword evidence="4" id="KW-0378">Hydrolase</keyword>
<evidence type="ECO:0000256" key="4">
    <source>
        <dbReference type="ARBA" id="ARBA00022801"/>
    </source>
</evidence>
<proteinExistence type="inferred from homology"/>
<keyword evidence="10" id="KW-0645">Protease</keyword>
<name>A0A1A7R337_9FLAO</name>
<dbReference type="GO" id="GO:0006508">
    <property type="term" value="P:proteolysis"/>
    <property type="evidence" value="ECO:0007669"/>
    <property type="project" value="UniProtKB-KW"/>
</dbReference>
<reference evidence="10 11" key="1">
    <citation type="submission" date="2018-06" db="EMBL/GenBank/DDBJ databases">
        <title>Genomic Encyclopedia of Archaeal and Bacterial Type Strains, Phase II (KMG-II): from individual species to whole genera.</title>
        <authorList>
            <person name="Goeker M."/>
        </authorList>
    </citation>
    <scope>NUCLEOTIDE SEQUENCE [LARGE SCALE GENOMIC DNA]</scope>
    <source>
        <strain evidence="10 11">DSM 12408</strain>
    </source>
</reference>
<keyword evidence="3 7" id="KW-0812">Transmembrane</keyword>
<dbReference type="InterPro" id="IPR050925">
    <property type="entry name" value="Rhomboid_protease_S54"/>
</dbReference>
<dbReference type="PANTHER" id="PTHR43731:SF14">
    <property type="entry name" value="PRESENILIN-ASSOCIATED RHOMBOID-LIKE PROTEIN, MITOCHONDRIAL"/>
    <property type="match status" value="1"/>
</dbReference>
<comment type="subcellular location">
    <subcellularLocation>
        <location evidence="1">Membrane</location>
        <topology evidence="1">Multi-pass membrane protein</topology>
    </subcellularLocation>
</comment>
<dbReference type="AlphaFoldDB" id="A0A1A7R337"/>
<keyword evidence="11" id="KW-1185">Reference proteome</keyword>
<evidence type="ECO:0000256" key="2">
    <source>
        <dbReference type="ARBA" id="ARBA00009045"/>
    </source>
</evidence>
<dbReference type="PANTHER" id="PTHR43731">
    <property type="entry name" value="RHOMBOID PROTEASE"/>
    <property type="match status" value="1"/>
</dbReference>
<dbReference type="EMBL" id="QLLQ01000004">
    <property type="protein sequence ID" value="RAJ25283.1"/>
    <property type="molecule type" value="Genomic_DNA"/>
</dbReference>
<feature type="domain" description="DUF6576" evidence="9">
    <location>
        <begin position="257"/>
        <end position="285"/>
    </location>
</feature>
<evidence type="ECO:0000259" key="8">
    <source>
        <dbReference type="Pfam" id="PF01694"/>
    </source>
</evidence>
<dbReference type="Proteomes" id="UP000248987">
    <property type="component" value="Unassembled WGS sequence"/>
</dbReference>
<evidence type="ECO:0000313" key="11">
    <source>
        <dbReference type="Proteomes" id="UP000248987"/>
    </source>
</evidence>
<dbReference type="RefSeq" id="WP_066432734.1">
    <property type="nucleotide sequence ID" value="NZ_LZRN01000011.1"/>
</dbReference>
<evidence type="ECO:0000313" key="10">
    <source>
        <dbReference type="EMBL" id="RAJ25283.1"/>
    </source>
</evidence>
<protein>
    <submittedName>
        <fullName evidence="10">Membrane associated rhomboid family serine protease</fullName>
    </submittedName>
</protein>
<dbReference type="InterPro" id="IPR046483">
    <property type="entry name" value="DUF6576"/>
</dbReference>
<dbReference type="SUPFAM" id="SSF144091">
    <property type="entry name" value="Rhomboid-like"/>
    <property type="match status" value="1"/>
</dbReference>
<feature type="domain" description="Peptidase S54 rhomboid" evidence="8">
    <location>
        <begin position="61"/>
        <end position="205"/>
    </location>
</feature>
<feature type="transmembrane region" description="Helical" evidence="7">
    <location>
        <begin position="165"/>
        <end position="183"/>
    </location>
</feature>
<feature type="transmembrane region" description="Helical" evidence="7">
    <location>
        <begin position="99"/>
        <end position="119"/>
    </location>
</feature>
<dbReference type="Gene3D" id="1.20.1540.10">
    <property type="entry name" value="Rhomboid-like"/>
    <property type="match status" value="1"/>
</dbReference>
<comment type="similarity">
    <text evidence="2">Belongs to the peptidase S54 family.</text>
</comment>
<feature type="transmembrane region" description="Helical" evidence="7">
    <location>
        <begin position="131"/>
        <end position="153"/>
    </location>
</feature>
<dbReference type="STRING" id="49280.A9996_07295"/>
<evidence type="ECO:0000256" key="1">
    <source>
        <dbReference type="ARBA" id="ARBA00004141"/>
    </source>
</evidence>
<keyword evidence="5 7" id="KW-1133">Transmembrane helix</keyword>
<comment type="caution">
    <text evidence="10">The sequence shown here is derived from an EMBL/GenBank/DDBJ whole genome shotgun (WGS) entry which is preliminary data.</text>
</comment>
<keyword evidence="6 7" id="KW-0472">Membrane</keyword>
<organism evidence="10 11">
    <name type="scientific">Gelidibacter algens</name>
    <dbReference type="NCBI Taxonomy" id="49280"/>
    <lineage>
        <taxon>Bacteria</taxon>
        <taxon>Pseudomonadati</taxon>
        <taxon>Bacteroidota</taxon>
        <taxon>Flavobacteriia</taxon>
        <taxon>Flavobacteriales</taxon>
        <taxon>Flavobacteriaceae</taxon>
        <taxon>Gelidibacter</taxon>
    </lineage>
</organism>